<dbReference type="InterPro" id="IPR036390">
    <property type="entry name" value="WH_DNA-bd_sf"/>
</dbReference>
<keyword evidence="5" id="KW-1185">Reference proteome</keyword>
<dbReference type="InterPro" id="IPR026881">
    <property type="entry name" value="WYL_dom"/>
</dbReference>
<dbReference type="SUPFAM" id="SSF46785">
    <property type="entry name" value="Winged helix' DNA-binding domain"/>
    <property type="match status" value="1"/>
</dbReference>
<dbReference type="Gene3D" id="1.10.10.10">
    <property type="entry name" value="Winged helix-like DNA-binding domain superfamily/Winged helix DNA-binding domain"/>
    <property type="match status" value="1"/>
</dbReference>
<organism evidence="4 5">
    <name type="scientific">Alkalicoccobacillus porphyridii</name>
    <dbReference type="NCBI Taxonomy" id="2597270"/>
    <lineage>
        <taxon>Bacteria</taxon>
        <taxon>Bacillati</taxon>
        <taxon>Bacillota</taxon>
        <taxon>Bacilli</taxon>
        <taxon>Bacillales</taxon>
        <taxon>Bacillaceae</taxon>
        <taxon>Alkalicoccobacillus</taxon>
    </lineage>
</organism>
<feature type="domain" description="HTH deoR-type" evidence="3">
    <location>
        <begin position="14"/>
        <end position="69"/>
    </location>
</feature>
<dbReference type="PROSITE" id="PS51000">
    <property type="entry name" value="HTH_DEOR_2"/>
    <property type="match status" value="1"/>
</dbReference>
<evidence type="ECO:0000313" key="5">
    <source>
        <dbReference type="Proteomes" id="UP000318521"/>
    </source>
</evidence>
<dbReference type="InterPro" id="IPR013196">
    <property type="entry name" value="HTH_11"/>
</dbReference>
<dbReference type="InterPro" id="IPR001034">
    <property type="entry name" value="DeoR_HTH"/>
</dbReference>
<keyword evidence="2" id="KW-0804">Transcription</keyword>
<evidence type="ECO:0000256" key="1">
    <source>
        <dbReference type="ARBA" id="ARBA00023015"/>
    </source>
</evidence>
<protein>
    <submittedName>
        <fullName evidence="4">YafY family transcriptional regulator</fullName>
    </submittedName>
</protein>
<proteinExistence type="predicted"/>
<dbReference type="Proteomes" id="UP000318521">
    <property type="component" value="Unassembled WGS sequence"/>
</dbReference>
<dbReference type="Pfam" id="PF13280">
    <property type="entry name" value="WYL"/>
    <property type="match status" value="1"/>
</dbReference>
<reference evidence="4 5" key="1">
    <citation type="submission" date="2019-07" db="EMBL/GenBank/DDBJ databases">
        <authorList>
            <person name="Park Y.J."/>
            <person name="Jeong S.E."/>
            <person name="Jung H.S."/>
        </authorList>
    </citation>
    <scope>NUCLEOTIDE SEQUENCE [LARGE SCALE GENOMIC DNA]</scope>
    <source>
        <strain evidence="5">P16(2019)</strain>
    </source>
</reference>
<name>A0A554A1Y1_9BACI</name>
<dbReference type="PANTHER" id="PTHR34580:SF1">
    <property type="entry name" value="PROTEIN PAFC"/>
    <property type="match status" value="1"/>
</dbReference>
<keyword evidence="1" id="KW-0805">Transcription regulation</keyword>
<dbReference type="InterPro" id="IPR036388">
    <property type="entry name" value="WH-like_DNA-bd_sf"/>
</dbReference>
<sequence>MGNSPGTVKRDIQKAERLFTILNLLKERETITSNELADYCNTTQRTIYRDMALLEEVGVHYVTEGKSGYRLIDSPVTPNRKLSQQEWLALTVYPLITNDFLHNEHPVHHAYKTGIEKMKGLSKDTTSAPLLAVSEELGDRIRFHDQVGNKDKNHVMPQLFQAIIENRAIEIEYYAIYNDTTAKRIIHPYYVLPRSGHLYVLAYCTMREGYRTFRLNRFLSVTLQEETFEIDKTFDVDTYLENRWTIIAEDEEETTFMVRFDPNIARYVDEFTFYTETSVTKEADGAVVLKATVKSRKEFLRWVRGFGLDAEVLEPQDIRDEIHNEYKIQMSRYRKS</sequence>
<dbReference type="PROSITE" id="PS52050">
    <property type="entry name" value="WYL"/>
    <property type="match status" value="1"/>
</dbReference>
<evidence type="ECO:0000256" key="2">
    <source>
        <dbReference type="ARBA" id="ARBA00023163"/>
    </source>
</evidence>
<dbReference type="Pfam" id="PF08279">
    <property type="entry name" value="HTH_11"/>
    <property type="match status" value="1"/>
</dbReference>
<dbReference type="PANTHER" id="PTHR34580">
    <property type="match status" value="1"/>
</dbReference>
<evidence type="ECO:0000259" key="3">
    <source>
        <dbReference type="PROSITE" id="PS51000"/>
    </source>
</evidence>
<comment type="caution">
    <text evidence="4">The sequence shown here is derived from an EMBL/GenBank/DDBJ whole genome shotgun (WGS) entry which is preliminary data.</text>
</comment>
<dbReference type="InterPro" id="IPR051534">
    <property type="entry name" value="CBASS_pafABC_assoc_protein"/>
</dbReference>
<accession>A0A554A1Y1</accession>
<dbReference type="InterPro" id="IPR057727">
    <property type="entry name" value="WCX_dom"/>
</dbReference>
<dbReference type="GO" id="GO:0003700">
    <property type="term" value="F:DNA-binding transcription factor activity"/>
    <property type="evidence" value="ECO:0007669"/>
    <property type="project" value="InterPro"/>
</dbReference>
<dbReference type="RefSeq" id="WP_143847184.1">
    <property type="nucleotide sequence ID" value="NZ_VLXZ01000002.1"/>
</dbReference>
<gene>
    <name evidence="4" type="ORF">FN960_04065</name>
</gene>
<evidence type="ECO:0000313" key="4">
    <source>
        <dbReference type="EMBL" id="TSB47701.1"/>
    </source>
</evidence>
<dbReference type="Pfam" id="PF25583">
    <property type="entry name" value="WCX"/>
    <property type="match status" value="1"/>
</dbReference>
<dbReference type="OrthoDB" id="9815009at2"/>
<dbReference type="EMBL" id="VLXZ01000002">
    <property type="protein sequence ID" value="TSB47701.1"/>
    <property type="molecule type" value="Genomic_DNA"/>
</dbReference>
<dbReference type="AlphaFoldDB" id="A0A554A1Y1"/>